<dbReference type="SUPFAM" id="SSF69304">
    <property type="entry name" value="Tricorn protease N-terminal domain"/>
    <property type="match status" value="1"/>
</dbReference>
<dbReference type="SUPFAM" id="SSF69318">
    <property type="entry name" value="Integrin alpha N-terminal domain"/>
    <property type="match status" value="1"/>
</dbReference>
<evidence type="ECO:0008006" key="5">
    <source>
        <dbReference type="Google" id="ProtNLM"/>
    </source>
</evidence>
<dbReference type="Pfam" id="PF13517">
    <property type="entry name" value="FG-GAP_3"/>
    <property type="match status" value="1"/>
</dbReference>
<accession>A0A1S6JJU4</accession>
<evidence type="ECO:0000313" key="3">
    <source>
        <dbReference type="EMBL" id="AQS72036.1"/>
    </source>
</evidence>
<dbReference type="EMBL" id="CP019724">
    <property type="protein sequence ID" value="AQS72036.1"/>
    <property type="molecule type" value="Genomic_DNA"/>
</dbReference>
<dbReference type="KEGG" id="spac:B1H29_17245"/>
<proteinExistence type="predicted"/>
<organism evidence="3 4">
    <name type="scientific">Streptomyces pactum</name>
    <dbReference type="NCBI Taxonomy" id="68249"/>
    <lineage>
        <taxon>Bacteria</taxon>
        <taxon>Bacillati</taxon>
        <taxon>Actinomycetota</taxon>
        <taxon>Actinomycetes</taxon>
        <taxon>Kitasatosporales</taxon>
        <taxon>Streptomycetaceae</taxon>
        <taxon>Streptomyces</taxon>
    </lineage>
</organism>
<evidence type="ECO:0000256" key="1">
    <source>
        <dbReference type="ARBA" id="ARBA00022729"/>
    </source>
</evidence>
<keyword evidence="4" id="KW-1185">Reference proteome</keyword>
<protein>
    <recommendedName>
        <fullName evidence="5">VCBS repeat-containing protein</fullName>
    </recommendedName>
</protein>
<dbReference type="AlphaFoldDB" id="A0A1S6JJU4"/>
<name>A0A1S6JJU4_9ACTN</name>
<dbReference type="InterPro" id="IPR028994">
    <property type="entry name" value="Integrin_alpha_N"/>
</dbReference>
<dbReference type="InterPro" id="IPR013517">
    <property type="entry name" value="FG-GAP"/>
</dbReference>
<feature type="chain" id="PRO_5012842691" description="VCBS repeat-containing protein" evidence="2">
    <location>
        <begin position="38"/>
        <end position="732"/>
    </location>
</feature>
<evidence type="ECO:0000313" key="4">
    <source>
        <dbReference type="Proteomes" id="UP000189443"/>
    </source>
</evidence>
<evidence type="ECO:0000256" key="2">
    <source>
        <dbReference type="SAM" id="SignalP"/>
    </source>
</evidence>
<sequence length="732" mass="76885">MTTLSHVRPSRRRLAAAVTAVLTVTAGLICATGPAKAASPAPDSTTTLQVASEPVVPFPADQELVGVTASGYLVRDGSLSNKSWVRASDGALIKLGHDPVLSTGRGDLVALLGADEIEVRDLATDRSVFTVPRPADDVDYAGAVGEAVFTTNRDVPAGSELWMHTADGATVAVAGLPDGARNYGVTNSSSTDALVRYTTGASDRHLGLMDVTTGTVTEPDLWDATAENGDVALSPTHVAWVERDGGRTSVVVRARGTGETRRVPVGDASPSDYEIGLQGDYLTYGKKGGLTADTVDPLHALTAYNLKDGATAKLLDHVISAYASPSGALYVRGGTVAQGEGIYRVAPGPDGAAPTATLVASTGEPTELTLSRYNILPVIDLSYGTAASMVWNLSRGNAEMKVTLRHDRTGKTAEFTLGPRRSWRFSIAWTGDLDRGSLSAYNGDYTWEVSARPLNGIGPVLTRTGTFEVVRSRATPHDFNDNGSPDLLARDSSGHLWREDSHFSSEGGLNRTGTGSVLVGGGWNVYDRIEAAANLGGARTGDLVARDESGVLWLYLGKGDGTFAGRSRIGGGWNVYDKIAAGSDITADGKADLLATDKSGVLWLYRGTGNWRAPFASRTRVGGGWGIYDQLTAIGGATSGHLVARDKAGVLWLYRGMGDGTFATRTRVGGGWGAYRETVGIGDANQDGRTDLFAYANGTRYFYAGTGDWHAPFAAREVSTLFPAGKNITSVS</sequence>
<feature type="signal peptide" evidence="2">
    <location>
        <begin position="1"/>
        <end position="37"/>
    </location>
</feature>
<dbReference type="Proteomes" id="UP000189443">
    <property type="component" value="Chromosome"/>
</dbReference>
<gene>
    <name evidence="3" type="ORF">B1H29_17245</name>
</gene>
<reference evidence="3 4" key="1">
    <citation type="submission" date="2017-02" db="EMBL/GenBank/DDBJ databases">
        <title>Streptomyces pactum ACT12 Genome sequencing and assembly.</title>
        <authorList>
            <person name="Xue Q."/>
            <person name="Yan X."/>
            <person name="Jia L."/>
            <person name="Yan H."/>
        </authorList>
    </citation>
    <scope>NUCLEOTIDE SEQUENCE [LARGE SCALE GENOMIC DNA]</scope>
    <source>
        <strain evidence="3 4">ACT12</strain>
    </source>
</reference>
<keyword evidence="1 2" id="KW-0732">Signal</keyword>